<protein>
    <submittedName>
        <fullName evidence="1">Uncharacterized protein</fullName>
    </submittedName>
</protein>
<dbReference type="Proteomes" id="UP000276133">
    <property type="component" value="Unassembled WGS sequence"/>
</dbReference>
<organism evidence="1 2">
    <name type="scientific">Brachionus plicatilis</name>
    <name type="common">Marine rotifer</name>
    <name type="synonym">Brachionus muelleri</name>
    <dbReference type="NCBI Taxonomy" id="10195"/>
    <lineage>
        <taxon>Eukaryota</taxon>
        <taxon>Metazoa</taxon>
        <taxon>Spiralia</taxon>
        <taxon>Gnathifera</taxon>
        <taxon>Rotifera</taxon>
        <taxon>Eurotatoria</taxon>
        <taxon>Monogononta</taxon>
        <taxon>Pseudotrocha</taxon>
        <taxon>Ploima</taxon>
        <taxon>Brachionidae</taxon>
        <taxon>Brachionus</taxon>
    </lineage>
</organism>
<evidence type="ECO:0000313" key="1">
    <source>
        <dbReference type="EMBL" id="RNA09380.1"/>
    </source>
</evidence>
<proteinExistence type="predicted"/>
<dbReference type="AlphaFoldDB" id="A0A3M7QDD1"/>
<keyword evidence="2" id="KW-1185">Reference proteome</keyword>
<name>A0A3M7QDD1_BRAPC</name>
<comment type="caution">
    <text evidence="1">The sequence shown here is derived from an EMBL/GenBank/DDBJ whole genome shotgun (WGS) entry which is preliminary data.</text>
</comment>
<dbReference type="EMBL" id="REGN01006472">
    <property type="protein sequence ID" value="RNA09380.1"/>
    <property type="molecule type" value="Genomic_DNA"/>
</dbReference>
<gene>
    <name evidence="1" type="ORF">BpHYR1_003554</name>
</gene>
<accession>A0A3M7QDD1</accession>
<evidence type="ECO:0000313" key="2">
    <source>
        <dbReference type="Proteomes" id="UP000276133"/>
    </source>
</evidence>
<reference evidence="1 2" key="1">
    <citation type="journal article" date="2018" name="Sci. Rep.">
        <title>Genomic signatures of local adaptation to the degree of environmental predictability in rotifers.</title>
        <authorList>
            <person name="Franch-Gras L."/>
            <person name="Hahn C."/>
            <person name="Garcia-Roger E.M."/>
            <person name="Carmona M.J."/>
            <person name="Serra M."/>
            <person name="Gomez A."/>
        </authorList>
    </citation>
    <scope>NUCLEOTIDE SEQUENCE [LARGE SCALE GENOMIC DNA]</scope>
    <source>
        <strain evidence="1">HYR1</strain>
    </source>
</reference>
<sequence>MHTIKKYFIKLCNKLQKPFLHNLRQNYNFLTFSTVIFELKFHIAIKEYWQFCTKHFLIKY</sequence>